<keyword evidence="1" id="KW-0812">Transmembrane</keyword>
<dbReference type="EMBL" id="LCZI01000569">
    <property type="protein sequence ID" value="KKZ65836.1"/>
    <property type="molecule type" value="Genomic_DNA"/>
</dbReference>
<keyword evidence="1" id="KW-0472">Membrane</keyword>
<accession>A0A0G2JAJ4</accession>
<protein>
    <submittedName>
        <fullName evidence="2">Uncharacterized protein</fullName>
    </submittedName>
</protein>
<keyword evidence="1" id="KW-1133">Transmembrane helix</keyword>
<organism evidence="2 3">
    <name type="scientific">[Emmonsia] crescens</name>
    <dbReference type="NCBI Taxonomy" id="73230"/>
    <lineage>
        <taxon>Eukaryota</taxon>
        <taxon>Fungi</taxon>
        <taxon>Dikarya</taxon>
        <taxon>Ascomycota</taxon>
        <taxon>Pezizomycotina</taxon>
        <taxon>Eurotiomycetes</taxon>
        <taxon>Eurotiomycetidae</taxon>
        <taxon>Onygenales</taxon>
        <taxon>Ajellomycetaceae</taxon>
        <taxon>Emergomyces</taxon>
    </lineage>
</organism>
<dbReference type="VEuPathDB" id="FungiDB:EMCG_01221"/>
<evidence type="ECO:0000256" key="1">
    <source>
        <dbReference type="SAM" id="Phobius"/>
    </source>
</evidence>
<feature type="transmembrane region" description="Helical" evidence="1">
    <location>
        <begin position="37"/>
        <end position="56"/>
    </location>
</feature>
<name>A0A0G2JAJ4_9EURO</name>
<dbReference type="AlphaFoldDB" id="A0A0G2JAJ4"/>
<dbReference type="OrthoDB" id="2906425at2759"/>
<dbReference type="Proteomes" id="UP000034164">
    <property type="component" value="Unassembled WGS sequence"/>
</dbReference>
<gene>
    <name evidence="2" type="ORF">EMCG_01221</name>
</gene>
<evidence type="ECO:0000313" key="2">
    <source>
        <dbReference type="EMBL" id="KKZ65836.1"/>
    </source>
</evidence>
<proteinExistence type="predicted"/>
<sequence>MTGNKYYTDEHALSCRAGPRYSNSKNSWPDRMRPLRVIFMLYILGMTLSKAWPIIVCHMRRKLRVDECALFKTDNIVKQNPVNDRFVGTGIIGWEYSGFYPTSYECTVLTRTLSLVNGDDWYLYLPESIAYLHNSLYVGWLIVFGEFISER</sequence>
<reference evidence="3" key="1">
    <citation type="journal article" date="2015" name="PLoS Genet.">
        <title>The dynamic genome and transcriptome of the human fungal pathogen Blastomyces and close relative Emmonsia.</title>
        <authorList>
            <person name="Munoz J.F."/>
            <person name="Gauthier G.M."/>
            <person name="Desjardins C.A."/>
            <person name="Gallo J.E."/>
            <person name="Holder J."/>
            <person name="Sullivan T.D."/>
            <person name="Marty A.J."/>
            <person name="Carmen J.C."/>
            <person name="Chen Z."/>
            <person name="Ding L."/>
            <person name="Gujja S."/>
            <person name="Magrini V."/>
            <person name="Misas E."/>
            <person name="Mitreva M."/>
            <person name="Priest M."/>
            <person name="Saif S."/>
            <person name="Whiston E.A."/>
            <person name="Young S."/>
            <person name="Zeng Q."/>
            <person name="Goldman W.E."/>
            <person name="Mardis E.R."/>
            <person name="Taylor J.W."/>
            <person name="McEwen J.G."/>
            <person name="Clay O.K."/>
            <person name="Klein B.S."/>
            <person name="Cuomo C.A."/>
        </authorList>
    </citation>
    <scope>NUCLEOTIDE SEQUENCE [LARGE SCALE GENOMIC DNA]</scope>
    <source>
        <strain evidence="3">UAMH 3008</strain>
    </source>
</reference>
<evidence type="ECO:0000313" key="3">
    <source>
        <dbReference type="Proteomes" id="UP000034164"/>
    </source>
</evidence>
<comment type="caution">
    <text evidence="2">The sequence shown here is derived from an EMBL/GenBank/DDBJ whole genome shotgun (WGS) entry which is preliminary data.</text>
</comment>
<feature type="non-terminal residue" evidence="2">
    <location>
        <position position="151"/>
    </location>
</feature>